<feature type="compositionally biased region" description="Acidic residues" evidence="2">
    <location>
        <begin position="158"/>
        <end position="167"/>
    </location>
</feature>
<feature type="compositionally biased region" description="Low complexity" evidence="2">
    <location>
        <begin position="148"/>
        <end position="157"/>
    </location>
</feature>
<sequence>MDYPGSNGASRVYYDNVEQQQCLDQRNDCFLFLNICDHPSYEWYMKCYCRRTCNRCSDYMTNKANGNIAVTVNNNWMGGPGQWRDENKWDRNRVNTSSQNSGPDKSNADPSLLDSSAGSQGSGPSKTSSRISDTSSGTKNSGSSATQDSSNSGSVSEESSEEDDSSCEDGRPDCKQFKKGSTNLCKAPHFTRYMECCCLKTCFNCKKKLSGTKFGKNDFKLAPYSGELDKGGSFFTRIFW</sequence>
<dbReference type="WBParaSite" id="jg16838">
    <property type="protein sequence ID" value="jg16838"/>
    <property type="gene ID" value="jg16838"/>
</dbReference>
<dbReference type="AlphaFoldDB" id="A0A915D915"/>
<dbReference type="PROSITE" id="PS51670">
    <property type="entry name" value="SHKT"/>
    <property type="match status" value="1"/>
</dbReference>
<comment type="caution">
    <text evidence="1">Lacks conserved residue(s) required for the propagation of feature annotation.</text>
</comment>
<dbReference type="SMART" id="SM00254">
    <property type="entry name" value="ShKT"/>
    <property type="match status" value="2"/>
</dbReference>
<proteinExistence type="predicted"/>
<evidence type="ECO:0000256" key="1">
    <source>
        <dbReference type="PROSITE-ProRule" id="PRU01005"/>
    </source>
</evidence>
<organism evidence="4 5">
    <name type="scientific">Ditylenchus dipsaci</name>
    <dbReference type="NCBI Taxonomy" id="166011"/>
    <lineage>
        <taxon>Eukaryota</taxon>
        <taxon>Metazoa</taxon>
        <taxon>Ecdysozoa</taxon>
        <taxon>Nematoda</taxon>
        <taxon>Chromadorea</taxon>
        <taxon>Rhabditida</taxon>
        <taxon>Tylenchina</taxon>
        <taxon>Tylenchomorpha</taxon>
        <taxon>Sphaerularioidea</taxon>
        <taxon>Anguinidae</taxon>
        <taxon>Anguininae</taxon>
        <taxon>Ditylenchus</taxon>
    </lineage>
</organism>
<dbReference type="Pfam" id="PF01549">
    <property type="entry name" value="ShK"/>
    <property type="match status" value="1"/>
</dbReference>
<keyword evidence="4" id="KW-1185">Reference proteome</keyword>
<evidence type="ECO:0000259" key="3">
    <source>
        <dbReference type="PROSITE" id="PS51670"/>
    </source>
</evidence>
<feature type="domain" description="ShKT" evidence="3">
    <location>
        <begin position="22"/>
        <end position="56"/>
    </location>
</feature>
<evidence type="ECO:0000313" key="5">
    <source>
        <dbReference type="WBParaSite" id="jg16838"/>
    </source>
</evidence>
<keyword evidence="1" id="KW-1015">Disulfide bond</keyword>
<dbReference type="Proteomes" id="UP000887574">
    <property type="component" value="Unplaced"/>
</dbReference>
<feature type="region of interest" description="Disordered" evidence="2">
    <location>
        <begin position="73"/>
        <end position="172"/>
    </location>
</feature>
<feature type="compositionally biased region" description="Low complexity" evidence="2">
    <location>
        <begin position="125"/>
        <end position="138"/>
    </location>
</feature>
<reference evidence="5" key="1">
    <citation type="submission" date="2022-11" db="UniProtKB">
        <authorList>
            <consortium name="WormBaseParasite"/>
        </authorList>
    </citation>
    <scope>IDENTIFICATION</scope>
</reference>
<feature type="compositionally biased region" description="Polar residues" evidence="2">
    <location>
        <begin position="94"/>
        <end position="104"/>
    </location>
</feature>
<evidence type="ECO:0000313" key="4">
    <source>
        <dbReference type="Proteomes" id="UP000887574"/>
    </source>
</evidence>
<feature type="compositionally biased region" description="Polar residues" evidence="2">
    <location>
        <begin position="113"/>
        <end position="124"/>
    </location>
</feature>
<protein>
    <submittedName>
        <fullName evidence="5">ShKT domain-containing protein</fullName>
    </submittedName>
</protein>
<dbReference type="InterPro" id="IPR003582">
    <property type="entry name" value="ShKT_dom"/>
</dbReference>
<accession>A0A915D915</accession>
<feature type="disulfide bond" evidence="1">
    <location>
        <begin position="22"/>
        <end position="56"/>
    </location>
</feature>
<feature type="compositionally biased region" description="Basic and acidic residues" evidence="2">
    <location>
        <begin position="83"/>
        <end position="93"/>
    </location>
</feature>
<evidence type="ECO:0000256" key="2">
    <source>
        <dbReference type="SAM" id="MobiDB-lite"/>
    </source>
</evidence>
<name>A0A915D915_9BILA</name>